<dbReference type="EMBL" id="DS989854">
    <property type="protein sequence ID" value="EDX74229.1"/>
    <property type="molecule type" value="Genomic_DNA"/>
</dbReference>
<dbReference type="HOGENOM" id="CLU_174734_1_1_3"/>
<organism evidence="1 2">
    <name type="scientific">Coleofasciculus chthonoplastes PCC 7420</name>
    <dbReference type="NCBI Taxonomy" id="118168"/>
    <lineage>
        <taxon>Bacteria</taxon>
        <taxon>Bacillati</taxon>
        <taxon>Cyanobacteriota</taxon>
        <taxon>Cyanophyceae</taxon>
        <taxon>Coleofasciculales</taxon>
        <taxon>Coleofasciculaceae</taxon>
        <taxon>Coleofasciculus</taxon>
    </lineage>
</organism>
<evidence type="ECO:0000313" key="2">
    <source>
        <dbReference type="Proteomes" id="UP000003835"/>
    </source>
</evidence>
<keyword evidence="2" id="KW-1185">Reference proteome</keyword>
<accession>B4VUX2</accession>
<name>B4VUX2_9CYAN</name>
<evidence type="ECO:0000313" key="1">
    <source>
        <dbReference type="EMBL" id="EDX74229.1"/>
    </source>
</evidence>
<dbReference type="InterPro" id="IPR032568">
    <property type="entry name" value="DUF4926"/>
</dbReference>
<dbReference type="eggNOG" id="ENOG5032Y1M">
    <property type="taxonomic scope" value="Bacteria"/>
</dbReference>
<gene>
    <name evidence="1" type="ORF">MC7420_4214</name>
</gene>
<dbReference type="Pfam" id="PF16277">
    <property type="entry name" value="DUF4926"/>
    <property type="match status" value="1"/>
</dbReference>
<proteinExistence type="predicted"/>
<dbReference type="Proteomes" id="UP000003835">
    <property type="component" value="Unassembled WGS sequence"/>
</dbReference>
<reference evidence="1 2" key="1">
    <citation type="submission" date="2008-07" db="EMBL/GenBank/DDBJ databases">
        <authorList>
            <person name="Tandeau de Marsac N."/>
            <person name="Ferriera S."/>
            <person name="Johnson J."/>
            <person name="Kravitz S."/>
            <person name="Beeson K."/>
            <person name="Sutton G."/>
            <person name="Rogers Y.-H."/>
            <person name="Friedman R."/>
            <person name="Frazier M."/>
            <person name="Venter J.C."/>
        </authorList>
    </citation>
    <scope>NUCLEOTIDE SEQUENCE [LARGE SCALE GENOMIC DNA]</scope>
    <source>
        <strain evidence="1 2">PCC 7420</strain>
    </source>
</reference>
<sequence length="86" mass="9839">MENLNLLDTIATLKPIPLKRLHLVEPDYVKIEALPSGQVGTVVNIYDEQEEPQYLVEFADLQGREYAMATLKREEVLILHYEISVA</sequence>
<evidence type="ECO:0008006" key="3">
    <source>
        <dbReference type="Google" id="ProtNLM"/>
    </source>
</evidence>
<dbReference type="RefSeq" id="WP_006102534.1">
    <property type="nucleotide sequence ID" value="NZ_DS989854.1"/>
</dbReference>
<protein>
    <recommendedName>
        <fullName evidence="3">DUF4926 domain-containing protein</fullName>
    </recommendedName>
</protein>
<dbReference type="STRING" id="118168.MC7420_4214"/>
<dbReference type="OrthoDB" id="488825at2"/>
<dbReference type="AlphaFoldDB" id="B4VUX2"/>